<protein>
    <recommendedName>
        <fullName evidence="2">Biotin transporter</fullName>
    </recommendedName>
</protein>
<keyword evidence="3" id="KW-1133">Transmembrane helix</keyword>
<proteinExistence type="inferred from homology"/>
<dbReference type="Pfam" id="PF02632">
    <property type="entry name" value="BioY"/>
    <property type="match status" value="1"/>
</dbReference>
<feature type="transmembrane region" description="Helical" evidence="3">
    <location>
        <begin position="12"/>
        <end position="32"/>
    </location>
</feature>
<evidence type="ECO:0000256" key="1">
    <source>
        <dbReference type="ARBA" id="ARBA00010692"/>
    </source>
</evidence>
<comment type="similarity">
    <text evidence="1 2">Belongs to the BioY family.</text>
</comment>
<dbReference type="PANTHER" id="PTHR34295">
    <property type="entry name" value="BIOTIN TRANSPORTER BIOY"/>
    <property type="match status" value="1"/>
</dbReference>
<feature type="transmembrane region" description="Helical" evidence="3">
    <location>
        <begin position="155"/>
        <end position="179"/>
    </location>
</feature>
<sequence>MTKQKGEVNSVSTKNICLVSLFAALTAVGAYIKIPIPYVPFTLQLLFCVLAGLLLGPKLGALSQVVYVATGLIGIPIFAEGGGPLYIFKPTFGYLIGFILCAYIAGYISHLNKKRSIRLNLIGSLTGLFATYLLGVGYLYVIYNYYLKIPKSIGWALYWGFLVCVPGDIFLCIVASFVAKRLEPVLEKILLINTGYLQELQE</sequence>
<evidence type="ECO:0000313" key="4">
    <source>
        <dbReference type="EMBL" id="WPX08634.1"/>
    </source>
</evidence>
<evidence type="ECO:0000256" key="2">
    <source>
        <dbReference type="PIRNR" id="PIRNR016661"/>
    </source>
</evidence>
<dbReference type="EMBL" id="CP139957">
    <property type="protein sequence ID" value="WPX08634.1"/>
    <property type="molecule type" value="Genomic_DNA"/>
</dbReference>
<keyword evidence="2 3" id="KW-0472">Membrane</keyword>
<evidence type="ECO:0000313" key="5">
    <source>
        <dbReference type="Proteomes" id="UP001322744"/>
    </source>
</evidence>
<keyword evidence="2" id="KW-1003">Cell membrane</keyword>
<gene>
    <name evidence="4" type="ORF">SOJ16_002534</name>
</gene>
<feature type="transmembrane region" description="Helical" evidence="3">
    <location>
        <begin position="38"/>
        <end position="55"/>
    </location>
</feature>
<comment type="subcellular location">
    <subcellularLocation>
        <location evidence="2">Cell membrane</location>
        <topology evidence="2">Multi-pass membrane protein</topology>
    </subcellularLocation>
</comment>
<name>A0ABZ0TYU6_9FIRM</name>
<dbReference type="InterPro" id="IPR003784">
    <property type="entry name" value="BioY"/>
</dbReference>
<accession>A0ABZ0TYU6</accession>
<reference evidence="4 5" key="1">
    <citation type="submission" date="2023-12" db="EMBL/GenBank/DDBJ databases">
        <authorList>
            <person name="Manesh M.J.H."/>
            <person name="Bing R.G."/>
            <person name="Willard D.J."/>
            <person name="Kelly R.M."/>
        </authorList>
    </citation>
    <scope>NUCLEOTIDE SEQUENCE [LARGE SCALE GENOMIC DNA]</scope>
    <source>
        <strain evidence="4 5">DSM 8977</strain>
    </source>
</reference>
<dbReference type="PANTHER" id="PTHR34295:SF1">
    <property type="entry name" value="BIOTIN TRANSPORTER BIOY"/>
    <property type="match status" value="1"/>
</dbReference>
<feature type="transmembrane region" description="Helical" evidence="3">
    <location>
        <begin position="121"/>
        <end position="143"/>
    </location>
</feature>
<keyword evidence="2" id="KW-0813">Transport</keyword>
<evidence type="ECO:0000256" key="3">
    <source>
        <dbReference type="SAM" id="Phobius"/>
    </source>
</evidence>
<dbReference type="Gene3D" id="1.10.1760.20">
    <property type="match status" value="1"/>
</dbReference>
<keyword evidence="3" id="KW-0812">Transmembrane</keyword>
<keyword evidence="5" id="KW-1185">Reference proteome</keyword>
<dbReference type="PIRSF" id="PIRSF016661">
    <property type="entry name" value="BioY"/>
    <property type="match status" value="1"/>
</dbReference>
<organism evidence="4 5">
    <name type="scientific">Anaerocellum danielii</name>
    <dbReference type="NCBI Taxonomy" id="1387557"/>
    <lineage>
        <taxon>Bacteria</taxon>
        <taxon>Bacillati</taxon>
        <taxon>Bacillota</taxon>
        <taxon>Bacillota incertae sedis</taxon>
        <taxon>Caldicellulosiruptorales</taxon>
        <taxon>Caldicellulosiruptoraceae</taxon>
        <taxon>Anaerocellum</taxon>
    </lineage>
</organism>
<dbReference type="Proteomes" id="UP001322744">
    <property type="component" value="Chromosome"/>
</dbReference>
<feature type="transmembrane region" description="Helical" evidence="3">
    <location>
        <begin position="91"/>
        <end position="109"/>
    </location>
</feature>
<feature type="transmembrane region" description="Helical" evidence="3">
    <location>
        <begin position="62"/>
        <end position="79"/>
    </location>
</feature>